<keyword evidence="8 10" id="KW-0472">Membrane</keyword>
<keyword evidence="2" id="KW-0813">Transport</keyword>
<keyword evidence="5" id="KW-0653">Protein transport</keyword>
<dbReference type="EMBL" id="AP018732">
    <property type="protein sequence ID" value="BBE41489.1"/>
    <property type="molecule type" value="Genomic_DNA"/>
</dbReference>
<keyword evidence="3" id="KW-1003">Cell membrane</keyword>
<proteinExistence type="predicted"/>
<keyword evidence="4 10" id="KW-0812">Transmembrane</keyword>
<evidence type="ECO:0000256" key="8">
    <source>
        <dbReference type="ARBA" id="ARBA00023136"/>
    </source>
</evidence>
<evidence type="ECO:0000256" key="3">
    <source>
        <dbReference type="ARBA" id="ARBA00022475"/>
    </source>
</evidence>
<dbReference type="GO" id="GO:0043953">
    <property type="term" value="P:protein transport by the Tat complex"/>
    <property type="evidence" value="ECO:0007669"/>
    <property type="project" value="InterPro"/>
</dbReference>
<evidence type="ECO:0000313" key="12">
    <source>
        <dbReference type="Proteomes" id="UP000509448"/>
    </source>
</evidence>
<evidence type="ECO:0000256" key="1">
    <source>
        <dbReference type="ARBA" id="ARBA00004162"/>
    </source>
</evidence>
<evidence type="ECO:0000256" key="9">
    <source>
        <dbReference type="SAM" id="MobiDB-lite"/>
    </source>
</evidence>
<dbReference type="NCBIfam" id="TIGR01411">
    <property type="entry name" value="tatAE"/>
    <property type="match status" value="1"/>
</dbReference>
<organism evidence="11 12">
    <name type="scientific">Conexivisphaera calida</name>
    <dbReference type="NCBI Taxonomy" id="1874277"/>
    <lineage>
        <taxon>Archaea</taxon>
        <taxon>Nitrososphaerota</taxon>
        <taxon>Conexivisphaeria</taxon>
        <taxon>Conexivisphaerales</taxon>
        <taxon>Conexivisphaeraceae</taxon>
        <taxon>Conexivisphaera</taxon>
    </lineage>
</organism>
<keyword evidence="12" id="KW-1185">Reference proteome</keyword>
<dbReference type="PANTHER" id="PTHR42982">
    <property type="entry name" value="SEC-INDEPENDENT PROTEIN TRANSLOCASE PROTEIN TATA"/>
    <property type="match status" value="1"/>
</dbReference>
<dbReference type="OrthoDB" id="27754at2157"/>
<evidence type="ECO:0000256" key="7">
    <source>
        <dbReference type="ARBA" id="ARBA00023010"/>
    </source>
</evidence>
<dbReference type="KEGG" id="ccai:NAS2_0076"/>
<dbReference type="PANTHER" id="PTHR42982:SF1">
    <property type="entry name" value="SEC-INDEPENDENT PROTEIN TRANSLOCASE PROTEIN TATA"/>
    <property type="match status" value="1"/>
</dbReference>
<keyword evidence="6 10" id="KW-1133">Transmembrane helix</keyword>
<protein>
    <submittedName>
        <fullName evidence="11">Twin-arginine translocation protein TatA</fullName>
    </submittedName>
</protein>
<dbReference type="AlphaFoldDB" id="A0A4P2VAI7"/>
<evidence type="ECO:0000256" key="5">
    <source>
        <dbReference type="ARBA" id="ARBA00022927"/>
    </source>
</evidence>
<dbReference type="InterPro" id="IPR003369">
    <property type="entry name" value="TatA/B/E"/>
</dbReference>
<reference evidence="11 12" key="1">
    <citation type="journal article" date="2019" name="ISME J.">
        <title>Isolation and characterization of a thermophilic sulfur- and iron-reducing thaumarchaeote from a terrestrial acidic hot spring.</title>
        <authorList>
            <person name="Kato S."/>
            <person name="Itoh T."/>
            <person name="Yuki M."/>
            <person name="Nagamori M."/>
            <person name="Ohnishi M."/>
            <person name="Uematsu K."/>
            <person name="Suzuki K."/>
            <person name="Takashina T."/>
            <person name="Ohkuma M."/>
        </authorList>
    </citation>
    <scope>NUCLEOTIDE SEQUENCE [LARGE SCALE GENOMIC DNA]</scope>
    <source>
        <strain evidence="11 12">NAS-02</strain>
    </source>
</reference>
<dbReference type="GO" id="GO:0005886">
    <property type="term" value="C:plasma membrane"/>
    <property type="evidence" value="ECO:0007669"/>
    <property type="project" value="UniProtKB-SubCell"/>
</dbReference>
<dbReference type="RefSeq" id="WP_174447835.1">
    <property type="nucleotide sequence ID" value="NZ_AP018732.1"/>
</dbReference>
<evidence type="ECO:0000256" key="4">
    <source>
        <dbReference type="ARBA" id="ARBA00022692"/>
    </source>
</evidence>
<dbReference type="GeneID" id="55583895"/>
<dbReference type="Pfam" id="PF02416">
    <property type="entry name" value="TatA_B_E"/>
    <property type="match status" value="1"/>
</dbReference>
<gene>
    <name evidence="11" type="ORF">NAS2_0076</name>
</gene>
<dbReference type="Proteomes" id="UP000509448">
    <property type="component" value="Chromosome"/>
</dbReference>
<evidence type="ECO:0000256" key="6">
    <source>
        <dbReference type="ARBA" id="ARBA00022989"/>
    </source>
</evidence>
<accession>A0A4P2VAI7</accession>
<comment type="subcellular location">
    <subcellularLocation>
        <location evidence="1">Cell membrane</location>
        <topology evidence="1">Single-pass membrane protein</topology>
    </subcellularLocation>
</comment>
<dbReference type="Gene3D" id="1.20.5.3310">
    <property type="match status" value="1"/>
</dbReference>
<feature type="transmembrane region" description="Helical" evidence="10">
    <location>
        <begin position="6"/>
        <end position="25"/>
    </location>
</feature>
<sequence length="103" mass="10900">MIGSATDIIIIIIVAVVLFAGANKIPELFHSMGRAVGEYKKGKVESEMELSKMTGAQGQSQAPAQAQATPSGSAGTDEKTRQLESQIAELQRQLQELKSKGGN</sequence>
<evidence type="ECO:0000256" key="10">
    <source>
        <dbReference type="SAM" id="Phobius"/>
    </source>
</evidence>
<name>A0A4P2VAI7_9ARCH</name>
<keyword evidence="7" id="KW-0811">Translocation</keyword>
<evidence type="ECO:0000256" key="2">
    <source>
        <dbReference type="ARBA" id="ARBA00022448"/>
    </source>
</evidence>
<feature type="region of interest" description="Disordered" evidence="9">
    <location>
        <begin position="47"/>
        <end position="84"/>
    </location>
</feature>
<dbReference type="InterPro" id="IPR006312">
    <property type="entry name" value="TatA/E"/>
</dbReference>
<feature type="compositionally biased region" description="Low complexity" evidence="9">
    <location>
        <begin position="54"/>
        <end position="75"/>
    </location>
</feature>
<evidence type="ECO:0000313" key="11">
    <source>
        <dbReference type="EMBL" id="BBE41489.1"/>
    </source>
</evidence>